<gene>
    <name evidence="1" type="ORF">SFRICE_010530</name>
</gene>
<sequence>MVKRAAFRDTKCGDCRVASCIKPVEFLVKQTLKRCPTLGFSPVSWVRLQTYNSHTHHTQTRNNKLWITQRIVSCGNRTRYTLHGSQLLSRTVKNFREQRGRKSSNYFSRQGEARGNVKLLLTKNHPVPTPAFRAGTPVSPLGSPQLRYIHILRSHILYPGEQKLLTGFITCDNPTPFTEEASEQMDHLMAIDGIFGGIRYSRIEDFRETGRGRIDPLISHSHSEAQRKHFMKDTPGVGKCGSAEIPRQPTTFQLFYSKEHGARDGNDSEFGDWFVHSHRPISTFSTNLIYVERKRNESASGTLIGWFIQAGQSDRRTSIRFVFV</sequence>
<accession>A0A2H1W4V1</accession>
<organism evidence="1">
    <name type="scientific">Spodoptera frugiperda</name>
    <name type="common">Fall armyworm</name>
    <dbReference type="NCBI Taxonomy" id="7108"/>
    <lineage>
        <taxon>Eukaryota</taxon>
        <taxon>Metazoa</taxon>
        <taxon>Ecdysozoa</taxon>
        <taxon>Arthropoda</taxon>
        <taxon>Hexapoda</taxon>
        <taxon>Insecta</taxon>
        <taxon>Pterygota</taxon>
        <taxon>Neoptera</taxon>
        <taxon>Endopterygota</taxon>
        <taxon>Lepidoptera</taxon>
        <taxon>Glossata</taxon>
        <taxon>Ditrysia</taxon>
        <taxon>Noctuoidea</taxon>
        <taxon>Noctuidae</taxon>
        <taxon>Amphipyrinae</taxon>
        <taxon>Spodoptera</taxon>
    </lineage>
</organism>
<name>A0A2H1W4V1_SPOFR</name>
<evidence type="ECO:0000313" key="1">
    <source>
        <dbReference type="EMBL" id="SOQ47524.1"/>
    </source>
</evidence>
<proteinExistence type="predicted"/>
<protein>
    <submittedName>
        <fullName evidence="1">SFRICE_010530</fullName>
    </submittedName>
</protein>
<dbReference type="EMBL" id="ODYU01006037">
    <property type="protein sequence ID" value="SOQ47524.1"/>
    <property type="molecule type" value="Genomic_DNA"/>
</dbReference>
<reference evidence="1" key="1">
    <citation type="submission" date="2016-07" db="EMBL/GenBank/DDBJ databases">
        <authorList>
            <person name="Bretaudeau A."/>
        </authorList>
    </citation>
    <scope>NUCLEOTIDE SEQUENCE</scope>
    <source>
        <strain evidence="1">Rice</strain>
        <tissue evidence="1">Whole body</tissue>
    </source>
</reference>
<dbReference type="AlphaFoldDB" id="A0A2H1W4V1"/>